<organism evidence="1 2">
    <name type="scientific">Marivivens donghaensis</name>
    <dbReference type="NCBI Taxonomy" id="1699413"/>
    <lineage>
        <taxon>Bacteria</taxon>
        <taxon>Pseudomonadati</taxon>
        <taxon>Pseudomonadota</taxon>
        <taxon>Alphaproteobacteria</taxon>
        <taxon>Rhodobacterales</taxon>
        <taxon>Paracoccaceae</taxon>
        <taxon>Marivivens group</taxon>
        <taxon>Marivivens</taxon>
    </lineage>
</organism>
<gene>
    <name evidence="1" type="ORF">HCZ30_05195</name>
</gene>
<proteinExistence type="predicted"/>
<comment type="caution">
    <text evidence="1">The sequence shown here is derived from an EMBL/GenBank/DDBJ whole genome shotgun (WGS) entry which is preliminary data.</text>
</comment>
<protein>
    <submittedName>
        <fullName evidence="1">Sce7725 family protein</fullName>
    </submittedName>
</protein>
<sequence length="314" mass="35232">MYYPYFRGKQFELITVRETAELMAEVNFVPIIEPVKAQLKGLERALDAVCEAGGASIVIVNPDCGDLVADGQKITELLNDKYLELDNISAGILLTENMSLNEALALYDAHRDHAPVLVHAGFIHAKDLVEALEADMATLDNVFIDGYSNVLYRKYFASSRKRILVRDGVERRKNADYAKRPIEYFSDLHLVYSDMGLDGFGDFLTVGHDYVEGGGPAYAVAIHLTFIDDDKDEQMFVQHFVSDRVDTPTDPAGKFIEALSKLVAELNKSNGKFTDTSAVIEFRDLHRRSHFPGLGQAKKLSMKHHLETLARYLR</sequence>
<reference evidence="1 2" key="1">
    <citation type="submission" date="2020-03" db="EMBL/GenBank/DDBJ databases">
        <title>Bacterial isolates of synthetic phycosphere.</title>
        <authorList>
            <person name="Fu H."/>
            <person name="Moran M.A."/>
        </authorList>
    </citation>
    <scope>NUCLEOTIDE SEQUENCE [LARGE SCALE GENOMIC DNA]</scope>
    <source>
        <strain evidence="1 2">HF1</strain>
    </source>
</reference>
<keyword evidence="2" id="KW-1185">Reference proteome</keyword>
<dbReference type="NCBIfam" id="NF033831">
    <property type="entry name" value="sce7725_fam"/>
    <property type="match status" value="1"/>
</dbReference>
<dbReference type="InterPro" id="IPR047727">
    <property type="entry name" value="Sce7725-like"/>
</dbReference>
<evidence type="ECO:0000313" key="1">
    <source>
        <dbReference type="EMBL" id="NIY71829.1"/>
    </source>
</evidence>
<name>A0ABX0VY57_9RHOB</name>
<dbReference type="EMBL" id="JAATOP010000002">
    <property type="protein sequence ID" value="NIY71829.1"/>
    <property type="molecule type" value="Genomic_DNA"/>
</dbReference>
<dbReference type="Proteomes" id="UP000709466">
    <property type="component" value="Unassembled WGS sequence"/>
</dbReference>
<dbReference type="RefSeq" id="WP_167637036.1">
    <property type="nucleotide sequence ID" value="NZ_JAATOP010000002.1"/>
</dbReference>
<evidence type="ECO:0000313" key="2">
    <source>
        <dbReference type="Proteomes" id="UP000709466"/>
    </source>
</evidence>
<accession>A0ABX0VY57</accession>